<feature type="transmembrane region" description="Helical" evidence="6">
    <location>
        <begin position="377"/>
        <end position="397"/>
    </location>
</feature>
<feature type="transmembrane region" description="Helical" evidence="6">
    <location>
        <begin position="133"/>
        <end position="155"/>
    </location>
</feature>
<feature type="transmembrane region" description="Helical" evidence="6">
    <location>
        <begin position="20"/>
        <end position="41"/>
    </location>
</feature>
<proteinExistence type="inferred from homology"/>
<feature type="transmembrane region" description="Helical" evidence="6">
    <location>
        <begin position="339"/>
        <end position="365"/>
    </location>
</feature>
<dbReference type="NCBIfam" id="TIGR00773">
    <property type="entry name" value="NhaA"/>
    <property type="match status" value="1"/>
</dbReference>
<keyword evidence="3 6" id="KW-0812">Transmembrane</keyword>
<dbReference type="EMBL" id="QRDP01000004">
    <property type="protein sequence ID" value="RED16957.1"/>
    <property type="molecule type" value="Genomic_DNA"/>
</dbReference>
<sequence length="435" mass="46210">MAERLGVRSALRTFLKSEAAGGIVLMVAAILAMAVANSSLYDAYHHILHDNMGPIFSPELTSKLGPMSLHLWINDGLMAIFFFLVGLEIKREFVDGRLSSWEKRRLPIIAAAAGMAVPAIIFLFFTWDYPELANGWAIPAATDIAFAIGVLALLGKRAPTSLKLFLVTVAIVDDMGAVAIIALVYTPSLATIWLFAAAIVLGVMYYLNATGVKRLLPYILLAILLWYCVLLSGVHATIAGVLAAMLIPITKTPGAPDAVDSPLHKMEHAITPWSAFFIVPIFGFANAGVNLSGMGVEHILAPLPLGIALGLFAGKQVGIFGSVWLAVKFGIAGKLRGATWLQIYGTAMLCGIGFTMSLFIGGLAFPGNALLIEEAKIGVLLGSAFSGVVGFLVLRFAPLHVHHAEIEADEAGEIDRDGDIRNVSEAVPAKPDAKG</sequence>
<dbReference type="RefSeq" id="WP_116236299.1">
    <property type="nucleotide sequence ID" value="NZ_QRDP01000004.1"/>
</dbReference>
<feature type="transmembrane region" description="Helical" evidence="6">
    <location>
        <begin position="108"/>
        <end position="127"/>
    </location>
</feature>
<dbReference type="GO" id="GO:0006885">
    <property type="term" value="P:regulation of pH"/>
    <property type="evidence" value="ECO:0007669"/>
    <property type="project" value="UniProtKB-UniRule"/>
</dbReference>
<protein>
    <recommendedName>
        <fullName evidence="6">Na(+)/H(+) antiporter NhaA</fullName>
    </recommendedName>
    <alternativeName>
        <fullName evidence="6">Sodium/proton antiporter NhaA</fullName>
    </alternativeName>
</protein>
<dbReference type="InterPro" id="IPR004670">
    <property type="entry name" value="NhaA"/>
</dbReference>
<keyword evidence="5 6" id="KW-0472">Membrane</keyword>
<keyword evidence="2 6" id="KW-1003">Cell membrane</keyword>
<comment type="catalytic activity">
    <reaction evidence="6">
        <text>Na(+)(in) + 2 H(+)(out) = Na(+)(out) + 2 H(+)(in)</text>
        <dbReference type="Rhea" id="RHEA:29251"/>
        <dbReference type="ChEBI" id="CHEBI:15378"/>
        <dbReference type="ChEBI" id="CHEBI:29101"/>
    </reaction>
</comment>
<feature type="transmembrane region" description="Helical" evidence="6">
    <location>
        <begin position="69"/>
        <end position="87"/>
    </location>
</feature>
<evidence type="ECO:0000256" key="2">
    <source>
        <dbReference type="ARBA" id="ARBA00022475"/>
    </source>
</evidence>
<evidence type="ECO:0000256" key="5">
    <source>
        <dbReference type="ARBA" id="ARBA00023136"/>
    </source>
</evidence>
<dbReference type="GO" id="GO:0015385">
    <property type="term" value="F:sodium:proton antiporter activity"/>
    <property type="evidence" value="ECO:0007669"/>
    <property type="project" value="UniProtKB-UniRule"/>
</dbReference>
<comment type="similarity">
    <text evidence="6">Belongs to the NhaA Na(+)/H(+) (TC 2.A.33) antiporter family.</text>
</comment>
<keyword evidence="6" id="KW-0813">Transport</keyword>
<dbReference type="AlphaFoldDB" id="A0A3D9FHA3"/>
<evidence type="ECO:0000256" key="3">
    <source>
        <dbReference type="ARBA" id="ARBA00022692"/>
    </source>
</evidence>
<feature type="transmembrane region" description="Helical" evidence="6">
    <location>
        <begin position="190"/>
        <end position="207"/>
    </location>
</feature>
<keyword evidence="6" id="KW-0915">Sodium</keyword>
<dbReference type="Proteomes" id="UP000256310">
    <property type="component" value="Unassembled WGS sequence"/>
</dbReference>
<feature type="transmembrane region" description="Helical" evidence="6">
    <location>
        <begin position="162"/>
        <end position="184"/>
    </location>
</feature>
<dbReference type="Gene3D" id="1.20.1530.10">
    <property type="entry name" value="Na+/H+ antiporter like domain"/>
    <property type="match status" value="1"/>
</dbReference>
<dbReference type="HAMAP" id="MF_01844">
    <property type="entry name" value="NhaA"/>
    <property type="match status" value="1"/>
</dbReference>
<dbReference type="GO" id="GO:0005886">
    <property type="term" value="C:plasma membrane"/>
    <property type="evidence" value="ECO:0007669"/>
    <property type="project" value="UniProtKB-SubCell"/>
</dbReference>
<feature type="transmembrane region" description="Helical" evidence="6">
    <location>
        <begin position="303"/>
        <end position="327"/>
    </location>
</feature>
<evidence type="ECO:0000256" key="6">
    <source>
        <dbReference type="HAMAP-Rule" id="MF_01844"/>
    </source>
</evidence>
<dbReference type="OrthoDB" id="9808135at2"/>
<dbReference type="PANTHER" id="PTHR30341:SF0">
    <property type="entry name" value="NA(+)_H(+) ANTIPORTER NHAA"/>
    <property type="match status" value="1"/>
</dbReference>
<keyword evidence="6" id="KW-0739">Sodium transport</keyword>
<evidence type="ECO:0000313" key="8">
    <source>
        <dbReference type="Proteomes" id="UP000256310"/>
    </source>
</evidence>
<name>A0A3D9FHA3_9SPHN</name>
<comment type="function">
    <text evidence="6">Na(+)/H(+) antiporter that extrudes sodium in exchange for external protons.</text>
</comment>
<keyword evidence="6" id="KW-0050">Antiport</keyword>
<evidence type="ECO:0000313" key="7">
    <source>
        <dbReference type="EMBL" id="RED16957.1"/>
    </source>
</evidence>
<keyword evidence="8" id="KW-1185">Reference proteome</keyword>
<evidence type="ECO:0000256" key="1">
    <source>
        <dbReference type="ARBA" id="ARBA00004429"/>
    </source>
</evidence>
<dbReference type="PANTHER" id="PTHR30341">
    <property type="entry name" value="SODIUM ION/PROTON ANTIPORTER NHAA-RELATED"/>
    <property type="match status" value="1"/>
</dbReference>
<organism evidence="7 8">
    <name type="scientific">Parasphingopyxis lamellibrachiae</name>
    <dbReference type="NCBI Taxonomy" id="680125"/>
    <lineage>
        <taxon>Bacteria</taxon>
        <taxon>Pseudomonadati</taxon>
        <taxon>Pseudomonadota</taxon>
        <taxon>Alphaproteobacteria</taxon>
        <taxon>Sphingomonadales</taxon>
        <taxon>Sphingomonadaceae</taxon>
        <taxon>Parasphingopyxis</taxon>
    </lineage>
</organism>
<keyword evidence="4 6" id="KW-1133">Transmembrane helix</keyword>
<accession>A0A3D9FHA3</accession>
<feature type="transmembrane region" description="Helical" evidence="6">
    <location>
        <begin position="270"/>
        <end position="291"/>
    </location>
</feature>
<dbReference type="Pfam" id="PF06965">
    <property type="entry name" value="Na_H_antiport_1"/>
    <property type="match status" value="1"/>
</dbReference>
<comment type="caution">
    <text evidence="7">The sequence shown here is derived from an EMBL/GenBank/DDBJ whole genome shotgun (WGS) entry which is preliminary data.</text>
</comment>
<dbReference type="InterPro" id="IPR023171">
    <property type="entry name" value="Na/H_antiporter_dom_sf"/>
</dbReference>
<comment type="subcellular location">
    <subcellularLocation>
        <location evidence="1">Cell inner membrane</location>
        <topology evidence="1">Multi-pass membrane protein</topology>
    </subcellularLocation>
    <subcellularLocation>
        <location evidence="6">Cell membrane</location>
        <topology evidence="6">Multi-pass membrane protein</topology>
    </subcellularLocation>
</comment>
<gene>
    <name evidence="6" type="primary">nhaA</name>
    <name evidence="7" type="ORF">DFR46_1991</name>
</gene>
<reference evidence="7 8" key="1">
    <citation type="submission" date="2018-07" db="EMBL/GenBank/DDBJ databases">
        <title>Genomic Encyclopedia of Type Strains, Phase IV (KMG-IV): sequencing the most valuable type-strain genomes for metagenomic binning, comparative biology and taxonomic classification.</title>
        <authorList>
            <person name="Goeker M."/>
        </authorList>
    </citation>
    <scope>NUCLEOTIDE SEQUENCE [LARGE SCALE GENOMIC DNA]</scope>
    <source>
        <strain evidence="7 8">DSM 26725</strain>
    </source>
</reference>
<feature type="transmembrane region" description="Helical" evidence="6">
    <location>
        <begin position="219"/>
        <end position="250"/>
    </location>
</feature>
<dbReference type="NCBIfam" id="NF007111">
    <property type="entry name" value="PRK09560.1"/>
    <property type="match status" value="1"/>
</dbReference>
<keyword evidence="6" id="KW-0406">Ion transport</keyword>
<evidence type="ECO:0000256" key="4">
    <source>
        <dbReference type="ARBA" id="ARBA00022989"/>
    </source>
</evidence>
<dbReference type="NCBIfam" id="NF007112">
    <property type="entry name" value="PRK09561.1"/>
    <property type="match status" value="1"/>
</dbReference>